<dbReference type="GO" id="GO:0005634">
    <property type="term" value="C:nucleus"/>
    <property type="evidence" value="ECO:0007669"/>
    <property type="project" value="TreeGrafter"/>
</dbReference>
<dbReference type="AlphaFoldDB" id="A0A7J7IZR1"/>
<dbReference type="EMBL" id="VXIV02003235">
    <property type="protein sequence ID" value="KAF6019380.1"/>
    <property type="molecule type" value="Genomic_DNA"/>
</dbReference>
<evidence type="ECO:0000313" key="2">
    <source>
        <dbReference type="Proteomes" id="UP000593567"/>
    </source>
</evidence>
<dbReference type="PANTHER" id="PTHR22437">
    <property type="entry name" value="WINGED HELIX DOMAIN-CONTAINING PROTEIN"/>
    <property type="match status" value="1"/>
</dbReference>
<comment type="caution">
    <text evidence="1">The sequence shown here is derived from an EMBL/GenBank/DDBJ whole genome shotgun (WGS) entry which is preliminary data.</text>
</comment>
<dbReference type="GO" id="GO:0006357">
    <property type="term" value="P:regulation of transcription by RNA polymerase II"/>
    <property type="evidence" value="ECO:0007669"/>
    <property type="project" value="InterPro"/>
</dbReference>
<evidence type="ECO:0000313" key="1">
    <source>
        <dbReference type="EMBL" id="KAF6019380.1"/>
    </source>
</evidence>
<dbReference type="InterPro" id="IPR040126">
    <property type="entry name" value="STOX1/2"/>
</dbReference>
<reference evidence="1" key="1">
    <citation type="submission" date="2020-06" db="EMBL/GenBank/DDBJ databases">
        <title>Draft genome of Bugula neritina, a colonial animal packing powerful symbionts and potential medicines.</title>
        <authorList>
            <person name="Rayko M."/>
        </authorList>
    </citation>
    <scope>NUCLEOTIDE SEQUENCE [LARGE SCALE GENOMIC DNA]</scope>
    <source>
        <strain evidence="1">Kwan_BN1</strain>
    </source>
</reference>
<dbReference type="PANTHER" id="PTHR22437:SF0">
    <property type="entry name" value="FI21431P1"/>
    <property type="match status" value="1"/>
</dbReference>
<protein>
    <submittedName>
        <fullName evidence="1">Uncharacterized protein</fullName>
    </submittedName>
</protein>
<name>A0A7J7IZR1_BUGNE</name>
<accession>A0A7J7IZR1</accession>
<keyword evidence="2" id="KW-1185">Reference proteome</keyword>
<proteinExistence type="predicted"/>
<dbReference type="OrthoDB" id="10020110at2759"/>
<dbReference type="GO" id="GO:0005737">
    <property type="term" value="C:cytoplasm"/>
    <property type="evidence" value="ECO:0007669"/>
    <property type="project" value="TreeGrafter"/>
</dbReference>
<dbReference type="Proteomes" id="UP000593567">
    <property type="component" value="Unassembled WGS sequence"/>
</dbReference>
<gene>
    <name evidence="1" type="ORF">EB796_022347</name>
</gene>
<organism evidence="1 2">
    <name type="scientific">Bugula neritina</name>
    <name type="common">Brown bryozoan</name>
    <name type="synonym">Sertularia neritina</name>
    <dbReference type="NCBI Taxonomy" id="10212"/>
    <lineage>
        <taxon>Eukaryota</taxon>
        <taxon>Metazoa</taxon>
        <taxon>Spiralia</taxon>
        <taxon>Lophotrochozoa</taxon>
        <taxon>Bryozoa</taxon>
        <taxon>Gymnolaemata</taxon>
        <taxon>Cheilostomatida</taxon>
        <taxon>Flustrina</taxon>
        <taxon>Buguloidea</taxon>
        <taxon>Bugulidae</taxon>
        <taxon>Bugula</taxon>
    </lineage>
</organism>
<dbReference type="GO" id="GO:0000977">
    <property type="term" value="F:RNA polymerase II transcription regulatory region sequence-specific DNA binding"/>
    <property type="evidence" value="ECO:0007669"/>
    <property type="project" value="TreeGrafter"/>
</dbReference>
<sequence length="167" mass="18541">MSLVTQTETRIKIPSPNTLFKLFRAINSQYAWSTNLTLSLKQLELVGFLKPCTLLVCGSSVHINSLHKAWINNQIIGPAGYQVNCLGELSSLHIELINSLPGKPLPDTLYHLIGRLNNSKVPATVASLMAELHKYYQCLHSQPPTDQLVFETLNSMVTEKELVLKGS</sequence>